<dbReference type="EMBL" id="CAJOBA010036567">
    <property type="protein sequence ID" value="CAF4025312.1"/>
    <property type="molecule type" value="Genomic_DNA"/>
</dbReference>
<dbReference type="Proteomes" id="UP000677228">
    <property type="component" value="Unassembled WGS sequence"/>
</dbReference>
<reference evidence="3" key="1">
    <citation type="submission" date="2021-02" db="EMBL/GenBank/DDBJ databases">
        <authorList>
            <person name="Nowell W R."/>
        </authorList>
    </citation>
    <scope>NUCLEOTIDE SEQUENCE</scope>
</reference>
<proteinExistence type="predicted"/>
<evidence type="ECO:0000313" key="3">
    <source>
        <dbReference type="EMBL" id="CAF4025312.1"/>
    </source>
</evidence>
<dbReference type="AlphaFoldDB" id="A0A8S2NZ99"/>
<evidence type="ECO:0000313" key="2">
    <source>
        <dbReference type="EMBL" id="CAF1216913.1"/>
    </source>
</evidence>
<evidence type="ECO:0000313" key="4">
    <source>
        <dbReference type="Proteomes" id="UP000682733"/>
    </source>
</evidence>
<feature type="compositionally biased region" description="Pro residues" evidence="1">
    <location>
        <begin position="129"/>
        <end position="138"/>
    </location>
</feature>
<dbReference type="EMBL" id="CAJNOK010015033">
    <property type="protein sequence ID" value="CAF1216913.1"/>
    <property type="molecule type" value="Genomic_DNA"/>
</dbReference>
<sequence>LAETKVNDLQNPEGCPRKKSFASALRGHLYQPSSSSRTTASTEVAHRKFIVKILNLWYKRNKHLLEVDDPQVNSKKAHVLPLTNVKEKHLEENRKQSSTSVLTTITTAASNGNINDNLDESDDDNSIAPQPPPPPTAP</sequence>
<comment type="caution">
    <text evidence="3">The sequence shown here is derived from an EMBL/GenBank/DDBJ whole genome shotgun (WGS) entry which is preliminary data.</text>
</comment>
<evidence type="ECO:0000256" key="1">
    <source>
        <dbReference type="SAM" id="MobiDB-lite"/>
    </source>
</evidence>
<feature type="non-terminal residue" evidence="3">
    <location>
        <position position="1"/>
    </location>
</feature>
<protein>
    <submittedName>
        <fullName evidence="3">Uncharacterized protein</fullName>
    </submittedName>
</protein>
<accession>A0A8S2NZ99</accession>
<name>A0A8S2NZ99_9BILA</name>
<organism evidence="3 4">
    <name type="scientific">Didymodactylos carnosus</name>
    <dbReference type="NCBI Taxonomy" id="1234261"/>
    <lineage>
        <taxon>Eukaryota</taxon>
        <taxon>Metazoa</taxon>
        <taxon>Spiralia</taxon>
        <taxon>Gnathifera</taxon>
        <taxon>Rotifera</taxon>
        <taxon>Eurotatoria</taxon>
        <taxon>Bdelloidea</taxon>
        <taxon>Philodinida</taxon>
        <taxon>Philodinidae</taxon>
        <taxon>Didymodactylos</taxon>
    </lineage>
</organism>
<gene>
    <name evidence="2" type="ORF">OVA965_LOCUS24726</name>
    <name evidence="3" type="ORF">TMI583_LOCUS25446</name>
</gene>
<feature type="region of interest" description="Disordered" evidence="1">
    <location>
        <begin position="107"/>
        <end position="138"/>
    </location>
</feature>
<dbReference type="Proteomes" id="UP000682733">
    <property type="component" value="Unassembled WGS sequence"/>
</dbReference>